<accession>D4DM02</accession>
<evidence type="ECO:0000313" key="2">
    <source>
        <dbReference type="Proteomes" id="UP000005536"/>
    </source>
</evidence>
<name>D4DM02_NEIEG</name>
<comment type="caution">
    <text evidence="1">The sequence shown here is derived from an EMBL/GenBank/DDBJ whole genome shotgun (WGS) entry which is preliminary data.</text>
</comment>
<proteinExistence type="predicted"/>
<organism evidence="1 2">
    <name type="scientific">Neisseria elongata subsp. glycolytica ATCC 29315</name>
    <dbReference type="NCBI Taxonomy" id="546263"/>
    <lineage>
        <taxon>Bacteria</taxon>
        <taxon>Pseudomonadati</taxon>
        <taxon>Pseudomonadota</taxon>
        <taxon>Betaproteobacteria</taxon>
        <taxon>Neisseriales</taxon>
        <taxon>Neisseriaceae</taxon>
        <taxon>Neisseria</taxon>
    </lineage>
</organism>
<dbReference type="AlphaFoldDB" id="D4DM02"/>
<reference evidence="1 2" key="1">
    <citation type="submission" date="2010-02" db="EMBL/GenBank/DDBJ databases">
        <authorList>
            <person name="Weinstock G."/>
            <person name="Sodergren E."/>
            <person name="Clifton S."/>
            <person name="Fulton L."/>
            <person name="Fulton B."/>
            <person name="Courtney L."/>
            <person name="Fronick C."/>
            <person name="Harrison M."/>
            <person name="Strong C."/>
            <person name="Farmer C."/>
            <person name="Delahaunty K."/>
            <person name="Markovic C."/>
            <person name="Hall O."/>
            <person name="Minx P."/>
            <person name="Tomlinson C."/>
            <person name="Mitreva M."/>
            <person name="Nelson J."/>
            <person name="Hou S."/>
            <person name="Wollam A."/>
            <person name="Pepin K.H."/>
            <person name="Johnson M."/>
            <person name="Bhonagiri V."/>
            <person name="Zhang X."/>
            <person name="Suruliraj S."/>
            <person name="Warren W."/>
            <person name="Chinwalla A."/>
            <person name="Mardis E.R."/>
            <person name="Wilson R.K."/>
        </authorList>
    </citation>
    <scope>NUCLEOTIDE SEQUENCE [LARGE SCALE GENOMIC DNA]</scope>
    <source>
        <strain evidence="1 2">ATCC 29315</strain>
    </source>
</reference>
<sequence length="95" mass="11554">MHGLLPLNQYIRPSEKPFSDGLFYSFTLRLHSSNFPLIRIRFNNTHRNNIHQPKGKHHEKIPHYRRHRPVCRFCFGQRLHRTSDLQRQKLRTKPC</sequence>
<dbReference type="Proteomes" id="UP000005536">
    <property type="component" value="Unassembled WGS sequence"/>
</dbReference>
<gene>
    <name evidence="1" type="ORF">NEIELOOT_00062</name>
</gene>
<dbReference type="EMBL" id="ADBF01000002">
    <property type="protein sequence ID" value="EFE51105.1"/>
    <property type="molecule type" value="Genomic_DNA"/>
</dbReference>
<evidence type="ECO:0000313" key="1">
    <source>
        <dbReference type="EMBL" id="EFE51105.1"/>
    </source>
</evidence>
<protein>
    <submittedName>
        <fullName evidence="1">Uncharacterized protein</fullName>
    </submittedName>
</protein>